<dbReference type="Pfam" id="PF06045">
    <property type="entry name" value="Rhamnogal_lyase"/>
    <property type="match status" value="1"/>
</dbReference>
<dbReference type="AlphaFoldDB" id="A0AA86TCQ4"/>
<accession>A0AA86TCQ4</accession>
<dbReference type="InterPro" id="IPR010325">
    <property type="entry name" value="Rhamnogal_lyase"/>
</dbReference>
<dbReference type="PANTHER" id="PTHR32018:SF1">
    <property type="entry name" value="RHAMNOGALACTURONAN ENDOLYASE"/>
    <property type="match status" value="1"/>
</dbReference>
<dbReference type="InterPro" id="IPR051850">
    <property type="entry name" value="Polysacch_Lyase_4"/>
</dbReference>
<name>A0AA86TCQ4_9FABA</name>
<dbReference type="Proteomes" id="UP001189624">
    <property type="component" value="Chromosome 9"/>
</dbReference>
<dbReference type="EMBL" id="OY731406">
    <property type="protein sequence ID" value="CAJ1973981.1"/>
    <property type="molecule type" value="Genomic_DNA"/>
</dbReference>
<dbReference type="PANTHER" id="PTHR32018">
    <property type="entry name" value="RHAMNOGALACTURONATE LYASE FAMILY PROTEIN"/>
    <property type="match status" value="1"/>
</dbReference>
<organism evidence="1 2">
    <name type="scientific">Sphenostylis stenocarpa</name>
    <dbReference type="NCBI Taxonomy" id="92480"/>
    <lineage>
        <taxon>Eukaryota</taxon>
        <taxon>Viridiplantae</taxon>
        <taxon>Streptophyta</taxon>
        <taxon>Embryophyta</taxon>
        <taxon>Tracheophyta</taxon>
        <taxon>Spermatophyta</taxon>
        <taxon>Magnoliopsida</taxon>
        <taxon>eudicotyledons</taxon>
        <taxon>Gunneridae</taxon>
        <taxon>Pentapetalae</taxon>
        <taxon>rosids</taxon>
        <taxon>fabids</taxon>
        <taxon>Fabales</taxon>
        <taxon>Fabaceae</taxon>
        <taxon>Papilionoideae</taxon>
        <taxon>50 kb inversion clade</taxon>
        <taxon>NPAAA clade</taxon>
        <taxon>indigoferoid/millettioid clade</taxon>
        <taxon>Phaseoleae</taxon>
        <taxon>Sphenostylis</taxon>
    </lineage>
</organism>
<reference evidence="1" key="1">
    <citation type="submission" date="2023-10" db="EMBL/GenBank/DDBJ databases">
        <authorList>
            <person name="Domelevo Entfellner J.-B."/>
        </authorList>
    </citation>
    <scope>NUCLEOTIDE SEQUENCE</scope>
</reference>
<evidence type="ECO:0000313" key="2">
    <source>
        <dbReference type="Proteomes" id="UP001189624"/>
    </source>
</evidence>
<dbReference type="Gramene" id="rna-AYBTSS11_LOCUS26048">
    <property type="protein sequence ID" value="CAJ1973981.1"/>
    <property type="gene ID" value="gene-AYBTSS11_LOCUS26048"/>
</dbReference>
<gene>
    <name evidence="1" type="ORF">AYBTSS11_LOCUS26048</name>
</gene>
<protein>
    <submittedName>
        <fullName evidence="1">Uncharacterized protein</fullName>
    </submittedName>
</protein>
<sequence length="233" mass="26709">MQVYGLPCGSGFDHNIKVRQGNKFLSTGAKSDGDRHQRIHLNAMCRRNHRCRFVQAFVDYKLFFPQVHQREILALLAALKWPKNIELHCQSCVVVENGILKVTLSNPGGIVTGIQYNDIDNLLEVLNEESNRGYWDLVWSSPTSTGTSGTFDVIKGTSFQVMVENEDQVELSFTRTWDVSLEGKLVPLNIDKRFIMLRGCSGFYSYAIYEHLEEWPAFNLDETRIAFKLRKDK</sequence>
<keyword evidence="2" id="KW-1185">Reference proteome</keyword>
<proteinExistence type="predicted"/>
<evidence type="ECO:0000313" key="1">
    <source>
        <dbReference type="EMBL" id="CAJ1973981.1"/>
    </source>
</evidence>